<keyword evidence="1" id="KW-0812">Transmembrane</keyword>
<accession>A9MLV2</accession>
<dbReference type="HOGENOM" id="CLU_2737642_0_0_6"/>
<proteinExistence type="predicted"/>
<dbReference type="AlphaFoldDB" id="A9MLV2"/>
<dbReference type="EMBL" id="CP000880">
    <property type="protein sequence ID" value="ABX20815.1"/>
    <property type="molecule type" value="Genomic_DNA"/>
</dbReference>
<protein>
    <submittedName>
        <fullName evidence="2">Uncharacterized protein</fullName>
    </submittedName>
</protein>
<feature type="transmembrane region" description="Helical" evidence="1">
    <location>
        <begin position="15"/>
        <end position="37"/>
    </location>
</feature>
<dbReference type="KEGG" id="ses:SARI_00900"/>
<evidence type="ECO:0000313" key="2">
    <source>
        <dbReference type="EMBL" id="ABX20815.1"/>
    </source>
</evidence>
<organism evidence="2 3">
    <name type="scientific">Salmonella arizonae (strain ATCC BAA-731 / CDC346-86 / RSK2980)</name>
    <dbReference type="NCBI Taxonomy" id="41514"/>
    <lineage>
        <taxon>Bacteria</taxon>
        <taxon>Pseudomonadati</taxon>
        <taxon>Pseudomonadota</taxon>
        <taxon>Gammaproteobacteria</taxon>
        <taxon>Enterobacterales</taxon>
        <taxon>Enterobacteriaceae</taxon>
        <taxon>Salmonella</taxon>
    </lineage>
</organism>
<keyword evidence="1" id="KW-1133">Transmembrane helix</keyword>
<dbReference type="Proteomes" id="UP000002084">
    <property type="component" value="Chromosome"/>
</dbReference>
<reference evidence="2 3" key="1">
    <citation type="submission" date="2007-11" db="EMBL/GenBank/DDBJ databases">
        <authorList>
            <consortium name="The Salmonella enterica serovar Arizonae Genome Sequencing Project"/>
            <person name="McClelland M."/>
            <person name="Sanderson E.K."/>
            <person name="Porwollik S."/>
            <person name="Spieth J."/>
            <person name="Clifton W.S."/>
            <person name="Fulton R."/>
            <person name="Chunyan W."/>
            <person name="Wollam A."/>
            <person name="Shah N."/>
            <person name="Pepin K."/>
            <person name="Bhonagiri V."/>
            <person name="Nash W."/>
            <person name="Johnson M."/>
            <person name="Thiruvilangam P."/>
            <person name="Wilson R."/>
        </authorList>
    </citation>
    <scope>NUCLEOTIDE SEQUENCE [LARGE SCALE GENOMIC DNA]</scope>
    <source>
        <strain evidence="3">ATCC BAA-731 / CDC346-86 / RSK2980</strain>
    </source>
</reference>
<keyword evidence="1" id="KW-0472">Membrane</keyword>
<gene>
    <name evidence="2" type="ordered locus">SARI_00900</name>
</gene>
<sequence>MMRSFGSPSFGSGHWRSLFIASFSIIAWVTLSIFEAFDKKWIAHIISGGQRPPASVTVRRRCFHLLRLDVH</sequence>
<keyword evidence="3" id="KW-1185">Reference proteome</keyword>
<evidence type="ECO:0000313" key="3">
    <source>
        <dbReference type="Proteomes" id="UP000002084"/>
    </source>
</evidence>
<name>A9MLV2_SALAR</name>
<evidence type="ECO:0000256" key="1">
    <source>
        <dbReference type="SAM" id="Phobius"/>
    </source>
</evidence>